<evidence type="ECO:0000256" key="1">
    <source>
        <dbReference type="ARBA" id="ARBA00003478"/>
    </source>
</evidence>
<keyword evidence="6 10" id="KW-0689">Ribosomal protein</keyword>
<dbReference type="Gene3D" id="3.90.470.10">
    <property type="entry name" value="Ribosomal protein L22/L17"/>
    <property type="match status" value="1"/>
</dbReference>
<dbReference type="Pfam" id="PF00237">
    <property type="entry name" value="Ribosomal_L22"/>
    <property type="match status" value="1"/>
</dbReference>
<keyword evidence="4 10" id="KW-0699">rRNA-binding</keyword>
<dbReference type="HAMAP" id="MF_01331_B">
    <property type="entry name" value="Ribosomal_uL22_B"/>
    <property type="match status" value="1"/>
</dbReference>
<keyword evidence="5 10" id="KW-0694">RNA-binding</keyword>
<organism evidence="15 16">
    <name type="scientific">Rhizocola hellebori</name>
    <dbReference type="NCBI Taxonomy" id="1392758"/>
    <lineage>
        <taxon>Bacteria</taxon>
        <taxon>Bacillati</taxon>
        <taxon>Actinomycetota</taxon>
        <taxon>Actinomycetes</taxon>
        <taxon>Micromonosporales</taxon>
        <taxon>Micromonosporaceae</taxon>
        <taxon>Rhizocola</taxon>
    </lineage>
</organism>
<evidence type="ECO:0000256" key="8">
    <source>
        <dbReference type="ARBA" id="ARBA00025084"/>
    </source>
</evidence>
<evidence type="ECO:0000313" key="16">
    <source>
        <dbReference type="Proteomes" id="UP000612899"/>
    </source>
</evidence>
<dbReference type="InterPro" id="IPR036394">
    <property type="entry name" value="Ribosomal_uL22_sf"/>
</dbReference>
<evidence type="ECO:0000313" key="15">
    <source>
        <dbReference type="EMBL" id="GIH04290.1"/>
    </source>
</evidence>
<sequence length="191" mass="20264">MPTKEAQTVPGARAVARHVRLSATKARRVVNLVRGLPAKEALTVLQFAPQAASEPVYKVLASAVANAENNERLDPDALLVSAAWVDEGPTLKRFRPRAQGRAYRIRKRTCHITIEVEAVQPKVRPAVKKVAAKAAAPAPVEEPAVEAKPAKKAAAKKAAAPKAEAAEKAPAKKAAAKKAPAKKAAEQEETE</sequence>
<dbReference type="PROSITE" id="PS00464">
    <property type="entry name" value="RIBOSOMAL_L22"/>
    <property type="match status" value="1"/>
</dbReference>
<comment type="subunit">
    <text evidence="3 10 12">Part of the 50S ribosomal subunit.</text>
</comment>
<comment type="function">
    <text evidence="1 10">The globular domain of the protein is located near the polypeptide exit tunnel on the outside of the subunit, while an extended beta-hairpin is found that lines the wall of the exit tunnel in the center of the 70S ribosome.</text>
</comment>
<comment type="similarity">
    <text evidence="2 10 11">Belongs to the universal ribosomal protein uL22 family.</text>
</comment>
<dbReference type="SUPFAM" id="SSF54843">
    <property type="entry name" value="Ribosomal protein L22"/>
    <property type="match status" value="1"/>
</dbReference>
<dbReference type="NCBIfam" id="TIGR01044">
    <property type="entry name" value="rplV_bact"/>
    <property type="match status" value="1"/>
</dbReference>
<dbReference type="GO" id="GO:0019843">
    <property type="term" value="F:rRNA binding"/>
    <property type="evidence" value="ECO:0007669"/>
    <property type="project" value="UniProtKB-UniRule"/>
</dbReference>
<protein>
    <recommendedName>
        <fullName evidence="9 10">Large ribosomal subunit protein uL22</fullName>
    </recommendedName>
</protein>
<evidence type="ECO:0000256" key="4">
    <source>
        <dbReference type="ARBA" id="ARBA00022730"/>
    </source>
</evidence>
<keyword evidence="16" id="KW-1185">Reference proteome</keyword>
<name>A0A8J3Q5M7_9ACTN</name>
<dbReference type="CDD" id="cd00336">
    <property type="entry name" value="Ribosomal_L22"/>
    <property type="match status" value="1"/>
</dbReference>
<dbReference type="EMBL" id="BONY01000012">
    <property type="protein sequence ID" value="GIH04290.1"/>
    <property type="molecule type" value="Genomic_DNA"/>
</dbReference>
<dbReference type="InterPro" id="IPR001063">
    <property type="entry name" value="Ribosomal_uL22"/>
</dbReference>
<dbReference type="InterPro" id="IPR047867">
    <property type="entry name" value="Ribosomal_uL22_bac/org-type"/>
</dbReference>
<keyword evidence="7 10" id="KW-0687">Ribonucleoprotein</keyword>
<dbReference type="GO" id="GO:0006412">
    <property type="term" value="P:translation"/>
    <property type="evidence" value="ECO:0007669"/>
    <property type="project" value="UniProtKB-UniRule"/>
</dbReference>
<dbReference type="PANTHER" id="PTHR13501">
    <property type="entry name" value="CHLOROPLAST 50S RIBOSOMAL PROTEIN L22-RELATED"/>
    <property type="match status" value="1"/>
</dbReference>
<evidence type="ECO:0000256" key="10">
    <source>
        <dbReference type="HAMAP-Rule" id="MF_01331"/>
    </source>
</evidence>
<evidence type="ECO:0000256" key="9">
    <source>
        <dbReference type="ARBA" id="ARBA00035207"/>
    </source>
</evidence>
<evidence type="ECO:0000256" key="12">
    <source>
        <dbReference type="RuleBase" id="RU004006"/>
    </source>
</evidence>
<evidence type="ECO:0000256" key="13">
    <source>
        <dbReference type="RuleBase" id="RU004008"/>
    </source>
</evidence>
<dbReference type="GO" id="GO:0022625">
    <property type="term" value="C:cytosolic large ribosomal subunit"/>
    <property type="evidence" value="ECO:0007669"/>
    <property type="project" value="TreeGrafter"/>
</dbReference>
<dbReference type="InterPro" id="IPR018260">
    <property type="entry name" value="Ribosomal_uL22_CS"/>
</dbReference>
<dbReference type="AlphaFoldDB" id="A0A8J3Q5M7"/>
<comment type="function">
    <text evidence="10 13">This protein binds specifically to 23S rRNA; its binding is stimulated by other ribosomal proteins, e.g., L4, L17, and L20. It is important during the early stages of 50S assembly. It makes multiple contacts with different domains of the 23S rRNA in the assembled 50S subunit and ribosome.</text>
</comment>
<proteinExistence type="inferred from homology"/>
<reference evidence="15" key="1">
    <citation type="submission" date="2021-01" db="EMBL/GenBank/DDBJ databases">
        <title>Whole genome shotgun sequence of Rhizocola hellebori NBRC 109834.</title>
        <authorList>
            <person name="Komaki H."/>
            <person name="Tamura T."/>
        </authorList>
    </citation>
    <scope>NUCLEOTIDE SEQUENCE</scope>
    <source>
        <strain evidence="15">NBRC 109834</strain>
    </source>
</reference>
<dbReference type="GO" id="GO:0003735">
    <property type="term" value="F:structural constituent of ribosome"/>
    <property type="evidence" value="ECO:0007669"/>
    <property type="project" value="InterPro"/>
</dbReference>
<gene>
    <name evidence="10" type="primary">rplV</name>
    <name evidence="15" type="ORF">Rhe02_23570</name>
</gene>
<dbReference type="Proteomes" id="UP000612899">
    <property type="component" value="Unassembled WGS sequence"/>
</dbReference>
<evidence type="ECO:0000256" key="7">
    <source>
        <dbReference type="ARBA" id="ARBA00023274"/>
    </source>
</evidence>
<accession>A0A8J3Q5M7</accession>
<evidence type="ECO:0000256" key="14">
    <source>
        <dbReference type="SAM" id="MobiDB-lite"/>
    </source>
</evidence>
<dbReference type="PANTHER" id="PTHR13501:SF8">
    <property type="entry name" value="LARGE RIBOSOMAL SUBUNIT PROTEIN UL22M"/>
    <property type="match status" value="1"/>
</dbReference>
<evidence type="ECO:0000256" key="6">
    <source>
        <dbReference type="ARBA" id="ARBA00022980"/>
    </source>
</evidence>
<evidence type="ECO:0000256" key="11">
    <source>
        <dbReference type="RuleBase" id="RU004005"/>
    </source>
</evidence>
<comment type="function">
    <text evidence="8">This protein binds specifically to 23S rRNA; its binding is stimulated by other ribosomal proteins, e.g. L4, L17, and L20. It is important during the early stages of 50S assembly. It makes multiple contacts with different domains of the 23S rRNA in the assembled 50S subunit and ribosome.</text>
</comment>
<evidence type="ECO:0000256" key="5">
    <source>
        <dbReference type="ARBA" id="ARBA00022884"/>
    </source>
</evidence>
<dbReference type="InterPro" id="IPR005727">
    <property type="entry name" value="Ribosomal_uL22_bac/chlpt-type"/>
</dbReference>
<evidence type="ECO:0000256" key="2">
    <source>
        <dbReference type="ARBA" id="ARBA00009451"/>
    </source>
</evidence>
<evidence type="ECO:0000256" key="3">
    <source>
        <dbReference type="ARBA" id="ARBA00011838"/>
    </source>
</evidence>
<feature type="region of interest" description="Disordered" evidence="14">
    <location>
        <begin position="134"/>
        <end position="191"/>
    </location>
</feature>
<comment type="caution">
    <text evidence="15">The sequence shown here is derived from an EMBL/GenBank/DDBJ whole genome shotgun (WGS) entry which is preliminary data.</text>
</comment>